<dbReference type="SMART" id="SM00388">
    <property type="entry name" value="HisKA"/>
    <property type="match status" value="1"/>
</dbReference>
<dbReference type="PROSITE" id="PS50109">
    <property type="entry name" value="HIS_KIN"/>
    <property type="match status" value="1"/>
</dbReference>
<protein>
    <recommendedName>
        <fullName evidence="3">histidine kinase</fullName>
        <ecNumber evidence="3">2.7.13.3</ecNumber>
    </recommendedName>
</protein>
<dbReference type="Proteomes" id="UP001271769">
    <property type="component" value="Unassembled WGS sequence"/>
</dbReference>
<evidence type="ECO:0000313" key="16">
    <source>
        <dbReference type="Proteomes" id="UP001271769"/>
    </source>
</evidence>
<name>A0ABU5DV30_9PROT</name>
<feature type="domain" description="Histidine kinase" evidence="13">
    <location>
        <begin position="235"/>
        <end position="443"/>
    </location>
</feature>
<feature type="domain" description="HAMP" evidence="14">
    <location>
        <begin position="175"/>
        <end position="227"/>
    </location>
</feature>
<dbReference type="InterPro" id="IPR003660">
    <property type="entry name" value="HAMP_dom"/>
</dbReference>
<dbReference type="CDD" id="cd00082">
    <property type="entry name" value="HisKA"/>
    <property type="match status" value="1"/>
</dbReference>
<keyword evidence="11" id="KW-0902">Two-component regulatory system</keyword>
<dbReference type="InterPro" id="IPR050428">
    <property type="entry name" value="TCS_sensor_his_kinase"/>
</dbReference>
<dbReference type="RefSeq" id="WP_320499543.1">
    <property type="nucleotide sequence ID" value="NZ_JAXCLX010000001.1"/>
</dbReference>
<dbReference type="InterPro" id="IPR036890">
    <property type="entry name" value="HATPase_C_sf"/>
</dbReference>
<dbReference type="Pfam" id="PF02518">
    <property type="entry name" value="HATPase_c"/>
    <property type="match status" value="1"/>
</dbReference>
<keyword evidence="12" id="KW-0472">Membrane</keyword>
<dbReference type="InterPro" id="IPR003594">
    <property type="entry name" value="HATPase_dom"/>
</dbReference>
<dbReference type="SUPFAM" id="SSF47384">
    <property type="entry name" value="Homodimeric domain of signal transducing histidine kinase"/>
    <property type="match status" value="1"/>
</dbReference>
<keyword evidence="9" id="KW-0067">ATP-binding</keyword>
<dbReference type="Gene3D" id="1.20.5.1040">
    <property type="entry name" value="Sensor protein qsec"/>
    <property type="match status" value="1"/>
</dbReference>
<keyword evidence="4" id="KW-0597">Phosphoprotein</keyword>
<dbReference type="InterPro" id="IPR003661">
    <property type="entry name" value="HisK_dim/P_dom"/>
</dbReference>
<proteinExistence type="predicted"/>
<dbReference type="SUPFAM" id="SSF55874">
    <property type="entry name" value="ATPase domain of HSP90 chaperone/DNA topoisomerase II/histidine kinase"/>
    <property type="match status" value="1"/>
</dbReference>
<sequence length="443" mass="47393">MPSRWSLARRLVTLLTLGLGVLWLAAVGISTGLVWHEIDEVLDSALQETAQRLLPLVVADLGEHDETEGERTIGDAVEGHREYILYQVRDADGRVVLRSHDAPAEALPVPLAPGFATIDGRRFYTEMSAATGIAVQVTEKPGHRFETILDSVVGLLLPIVLVLPLAGIAVYWTVRQLVRPIDSVRQAIGTRSGTDLAPIDGAALPIELQPIITDVNRLLDRLDLALAGERAFAANSAHELRTPIAAALAQLQRLSADLGGTAHKARIDLILGSLRRLGNMVEKMLQLARADSGIAITGESADLLPVLTLLVDELRRSSGGSSRIVLTEPDITQWPRRIDIDAFGIVLRNLVDNALIHGDPSHPVNIFLDAAGDLHVVNRGPVVAPDKLHQLTERFRRGATEAPGSGLGLAIVETILRQAGGTLALSSPAKGTADGFEAVVSLP</sequence>
<evidence type="ECO:0000259" key="14">
    <source>
        <dbReference type="PROSITE" id="PS50885"/>
    </source>
</evidence>
<dbReference type="InterPro" id="IPR013727">
    <property type="entry name" value="2CSK_N"/>
</dbReference>
<evidence type="ECO:0000256" key="6">
    <source>
        <dbReference type="ARBA" id="ARBA00022692"/>
    </source>
</evidence>
<evidence type="ECO:0000259" key="13">
    <source>
        <dbReference type="PROSITE" id="PS50109"/>
    </source>
</evidence>
<evidence type="ECO:0000313" key="15">
    <source>
        <dbReference type="EMBL" id="MDY0871178.1"/>
    </source>
</evidence>
<keyword evidence="16" id="KW-1185">Reference proteome</keyword>
<evidence type="ECO:0000256" key="1">
    <source>
        <dbReference type="ARBA" id="ARBA00000085"/>
    </source>
</evidence>
<dbReference type="Pfam" id="PF00512">
    <property type="entry name" value="HisKA"/>
    <property type="match status" value="1"/>
</dbReference>
<dbReference type="Gene3D" id="3.30.565.10">
    <property type="entry name" value="Histidine kinase-like ATPase, C-terminal domain"/>
    <property type="match status" value="1"/>
</dbReference>
<gene>
    <name evidence="15" type="ORF">SMD31_04575</name>
</gene>
<evidence type="ECO:0000256" key="5">
    <source>
        <dbReference type="ARBA" id="ARBA00022679"/>
    </source>
</evidence>
<feature type="transmembrane region" description="Helical" evidence="12">
    <location>
        <begin position="152"/>
        <end position="174"/>
    </location>
</feature>
<evidence type="ECO:0000256" key="8">
    <source>
        <dbReference type="ARBA" id="ARBA00022777"/>
    </source>
</evidence>
<comment type="subcellular location">
    <subcellularLocation>
        <location evidence="2">Membrane</location>
        <topology evidence="2">Multi-pass membrane protein</topology>
    </subcellularLocation>
</comment>
<dbReference type="EMBL" id="JAXCLX010000001">
    <property type="protein sequence ID" value="MDY0871178.1"/>
    <property type="molecule type" value="Genomic_DNA"/>
</dbReference>
<dbReference type="InterPro" id="IPR005467">
    <property type="entry name" value="His_kinase_dom"/>
</dbReference>
<dbReference type="PROSITE" id="PS50885">
    <property type="entry name" value="HAMP"/>
    <property type="match status" value="1"/>
</dbReference>
<dbReference type="Gene3D" id="1.10.287.130">
    <property type="match status" value="1"/>
</dbReference>
<dbReference type="InterPro" id="IPR036097">
    <property type="entry name" value="HisK_dim/P_sf"/>
</dbReference>
<dbReference type="SMART" id="SM00387">
    <property type="entry name" value="HATPase_c"/>
    <property type="match status" value="1"/>
</dbReference>
<keyword evidence="6 12" id="KW-0812">Transmembrane</keyword>
<organism evidence="15 16">
    <name type="scientific">Dongia rigui</name>
    <dbReference type="NCBI Taxonomy" id="940149"/>
    <lineage>
        <taxon>Bacteria</taxon>
        <taxon>Pseudomonadati</taxon>
        <taxon>Pseudomonadota</taxon>
        <taxon>Alphaproteobacteria</taxon>
        <taxon>Rhodospirillales</taxon>
        <taxon>Dongiaceae</taxon>
        <taxon>Dongia</taxon>
    </lineage>
</organism>
<evidence type="ECO:0000256" key="9">
    <source>
        <dbReference type="ARBA" id="ARBA00022840"/>
    </source>
</evidence>
<evidence type="ECO:0000256" key="12">
    <source>
        <dbReference type="SAM" id="Phobius"/>
    </source>
</evidence>
<keyword evidence="7" id="KW-0547">Nucleotide-binding</keyword>
<evidence type="ECO:0000256" key="2">
    <source>
        <dbReference type="ARBA" id="ARBA00004141"/>
    </source>
</evidence>
<dbReference type="PANTHER" id="PTHR45436:SF14">
    <property type="entry name" value="SENSOR PROTEIN QSEC"/>
    <property type="match status" value="1"/>
</dbReference>
<comment type="catalytic activity">
    <reaction evidence="1">
        <text>ATP + protein L-histidine = ADP + protein N-phospho-L-histidine.</text>
        <dbReference type="EC" id="2.7.13.3"/>
    </reaction>
</comment>
<keyword evidence="5" id="KW-0808">Transferase</keyword>
<evidence type="ECO:0000256" key="7">
    <source>
        <dbReference type="ARBA" id="ARBA00022741"/>
    </source>
</evidence>
<keyword evidence="10 12" id="KW-1133">Transmembrane helix</keyword>
<feature type="transmembrane region" description="Helical" evidence="12">
    <location>
        <begin position="12"/>
        <end position="35"/>
    </location>
</feature>
<evidence type="ECO:0000256" key="3">
    <source>
        <dbReference type="ARBA" id="ARBA00012438"/>
    </source>
</evidence>
<reference evidence="15 16" key="1">
    <citation type="journal article" date="2013" name="Antonie Van Leeuwenhoek">
        <title>Dongia rigui sp. nov., isolated from freshwater of a large wetland in Korea.</title>
        <authorList>
            <person name="Baik K.S."/>
            <person name="Hwang Y.M."/>
            <person name="Choi J.S."/>
            <person name="Kwon J."/>
            <person name="Seong C.N."/>
        </authorList>
    </citation>
    <scope>NUCLEOTIDE SEQUENCE [LARGE SCALE GENOMIC DNA]</scope>
    <source>
        <strain evidence="15 16">04SU4-P</strain>
    </source>
</reference>
<evidence type="ECO:0000256" key="10">
    <source>
        <dbReference type="ARBA" id="ARBA00022989"/>
    </source>
</evidence>
<dbReference type="Pfam" id="PF08521">
    <property type="entry name" value="2CSK_N"/>
    <property type="match status" value="1"/>
</dbReference>
<comment type="caution">
    <text evidence="15">The sequence shown here is derived from an EMBL/GenBank/DDBJ whole genome shotgun (WGS) entry which is preliminary data.</text>
</comment>
<dbReference type="PANTHER" id="PTHR45436">
    <property type="entry name" value="SENSOR HISTIDINE KINASE YKOH"/>
    <property type="match status" value="1"/>
</dbReference>
<evidence type="ECO:0000256" key="4">
    <source>
        <dbReference type="ARBA" id="ARBA00022553"/>
    </source>
</evidence>
<dbReference type="GO" id="GO:0016301">
    <property type="term" value="F:kinase activity"/>
    <property type="evidence" value="ECO:0007669"/>
    <property type="project" value="UniProtKB-KW"/>
</dbReference>
<dbReference type="EC" id="2.7.13.3" evidence="3"/>
<keyword evidence="8 15" id="KW-0418">Kinase</keyword>
<evidence type="ECO:0000256" key="11">
    <source>
        <dbReference type="ARBA" id="ARBA00023012"/>
    </source>
</evidence>
<accession>A0ABU5DV30</accession>